<comment type="caution">
    <text evidence="4">The sequence shown here is derived from an EMBL/GenBank/DDBJ whole genome shotgun (WGS) entry which is preliminary data.</text>
</comment>
<proteinExistence type="inferred from homology"/>
<dbReference type="GO" id="GO:0015562">
    <property type="term" value="F:efflux transmembrane transporter activity"/>
    <property type="evidence" value="ECO:0007669"/>
    <property type="project" value="InterPro"/>
</dbReference>
<evidence type="ECO:0000256" key="2">
    <source>
        <dbReference type="PIRNR" id="PIRNR001892"/>
    </source>
</evidence>
<dbReference type="InterPro" id="IPR028351">
    <property type="entry name" value="CyaE"/>
</dbReference>
<dbReference type="InterPro" id="IPR010131">
    <property type="entry name" value="MdtP/NodT-like"/>
</dbReference>
<evidence type="ECO:0000256" key="1">
    <source>
        <dbReference type="ARBA" id="ARBA00007613"/>
    </source>
</evidence>
<dbReference type="PANTHER" id="PTHR30203:SF29">
    <property type="entry name" value="PROTEIN CYAE"/>
    <property type="match status" value="1"/>
</dbReference>
<dbReference type="EMBL" id="QLMK01000010">
    <property type="protein sequence ID" value="RAK27330.1"/>
    <property type="molecule type" value="Genomic_DNA"/>
</dbReference>
<keyword evidence="2" id="KW-0354">Hemolysis</keyword>
<feature type="compositionally biased region" description="Polar residues" evidence="3">
    <location>
        <begin position="47"/>
        <end position="69"/>
    </location>
</feature>
<comment type="function">
    <text evidence="2">CyaE is necessary for transport of calmodulin-sensitive adenylate cyclase-hemolysin (cyclolysin).</text>
</comment>
<dbReference type="PIRSF" id="PIRSF001892">
    <property type="entry name" value="CyaE"/>
    <property type="match status" value="1"/>
</dbReference>
<dbReference type="GO" id="GO:0031640">
    <property type="term" value="P:killing of cells of another organism"/>
    <property type="evidence" value="ECO:0007669"/>
    <property type="project" value="UniProtKB-KW"/>
</dbReference>
<evidence type="ECO:0000256" key="3">
    <source>
        <dbReference type="SAM" id="MobiDB-lite"/>
    </source>
</evidence>
<organism evidence="4 5">
    <name type="scientific">Falsochrobactrum ovis</name>
    <dbReference type="NCBI Taxonomy" id="1293442"/>
    <lineage>
        <taxon>Bacteria</taxon>
        <taxon>Pseudomonadati</taxon>
        <taxon>Pseudomonadota</taxon>
        <taxon>Alphaproteobacteria</taxon>
        <taxon>Hyphomicrobiales</taxon>
        <taxon>Brucellaceae</taxon>
        <taxon>Falsochrobactrum</taxon>
    </lineage>
</organism>
<dbReference type="Pfam" id="PF02321">
    <property type="entry name" value="OEP"/>
    <property type="match status" value="2"/>
</dbReference>
<gene>
    <name evidence="4" type="ORF">C7374_11049</name>
</gene>
<name>A0A364JTP0_9HYPH</name>
<dbReference type="RefSeq" id="WP_111575781.1">
    <property type="nucleotide sequence ID" value="NZ_JBHEEY010000006.1"/>
</dbReference>
<comment type="similarity">
    <text evidence="1 2">Belongs to the outer membrane factor (OMF) (TC 1.B.17) family.</text>
</comment>
<evidence type="ECO:0000313" key="4">
    <source>
        <dbReference type="EMBL" id="RAK27330.1"/>
    </source>
</evidence>
<keyword evidence="2" id="KW-0813">Transport</keyword>
<feature type="region of interest" description="Disordered" evidence="3">
    <location>
        <begin position="46"/>
        <end position="69"/>
    </location>
</feature>
<keyword evidence="2" id="KW-0472">Membrane</keyword>
<comment type="subcellular location">
    <subcellularLocation>
        <location evidence="2">Cell outer membrane</location>
        <topology evidence="2">Peripheral membrane protein</topology>
    </subcellularLocation>
</comment>
<keyword evidence="2" id="KW-0998">Cell outer membrane</keyword>
<dbReference type="PANTHER" id="PTHR30203">
    <property type="entry name" value="OUTER MEMBRANE CATION EFFLUX PROTEIN"/>
    <property type="match status" value="1"/>
</dbReference>
<evidence type="ECO:0000313" key="5">
    <source>
        <dbReference type="Proteomes" id="UP000249453"/>
    </source>
</evidence>
<dbReference type="InterPro" id="IPR003423">
    <property type="entry name" value="OMP_efflux"/>
</dbReference>
<dbReference type="AlphaFoldDB" id="A0A364JTP0"/>
<reference evidence="4 5" key="1">
    <citation type="submission" date="2018-06" db="EMBL/GenBank/DDBJ databases">
        <title>Genomic Encyclopedia of Type Strains, Phase IV (KMG-IV): sequencing the most valuable type-strain genomes for metagenomic binning, comparative biology and taxonomic classification.</title>
        <authorList>
            <person name="Goeker M."/>
        </authorList>
    </citation>
    <scope>NUCLEOTIDE SEQUENCE [LARGE SCALE GENOMIC DNA]</scope>
    <source>
        <strain evidence="4 5">DSM 26720</strain>
    </source>
</reference>
<keyword evidence="2" id="KW-0204">Cytolysis</keyword>
<protein>
    <recommendedName>
        <fullName evidence="2">Protein CyaE</fullName>
    </recommendedName>
</protein>
<dbReference type="GO" id="GO:0009279">
    <property type="term" value="C:cell outer membrane"/>
    <property type="evidence" value="ECO:0007669"/>
    <property type="project" value="UniProtKB-SubCell"/>
</dbReference>
<dbReference type="OrthoDB" id="5296315at2"/>
<dbReference type="Gene3D" id="1.20.1600.10">
    <property type="entry name" value="Outer membrane efflux proteins (OEP)"/>
    <property type="match status" value="1"/>
</dbReference>
<dbReference type="Proteomes" id="UP000249453">
    <property type="component" value="Unassembled WGS sequence"/>
</dbReference>
<accession>A0A364JTP0</accession>
<sequence>MKATLGLDVLKRSHVKFGCGGSVLCWLTIPLLLAGCATDALELAPSTPDQQWTPPAQSAQPGSKAETANQTAFALSTPGVYSEKTYTLPTLIDLAQRNNPSTRNAWERARQAALAVGMAEATYLPIITANVVGGIHHNRSPLPIPIGAKRYFDTEVKGIMPSVALQWLVFDFGGRSAIVSAAEQVSLAANYQFNLMHQKVVLDVTRNYHNYNASRQQKQATEQAVKNSRTVLDAALEKRKNGVGTVVEVAQAEQALAQAKLRLVTAKGAEQDAYQALLAAIGISPTSQLRIEDTSSRKLPTPSAVPIQTMVDIALDQRPDIRAGYATLKAARSGIDEANSAFLPKVGLYSSLSTHSADMNAAGLPSIGARGRSADVFIGATVPLYDSGLRAAQLKAAESRAKAAELDYARLKDDAAREIVIATNALTTALEAQQAANALVKAAWKTYDATVEAYRNGLGTVTAAAIAQNGLLDAQIAEAEAHAAAFTAAANLAFVLGASQG</sequence>
<keyword evidence="5" id="KW-1185">Reference proteome</keyword>
<dbReference type="SUPFAM" id="SSF56954">
    <property type="entry name" value="Outer membrane efflux proteins (OEP)"/>
    <property type="match status" value="1"/>
</dbReference>